<dbReference type="Pfam" id="PF16205">
    <property type="entry name" value="Ribosomal_S17_N"/>
    <property type="match status" value="2"/>
</dbReference>
<keyword evidence="3" id="KW-0694">RNA-binding</keyword>
<dbReference type="NCBIfam" id="TIGR03630">
    <property type="entry name" value="uS17_arch"/>
    <property type="match status" value="1"/>
</dbReference>
<sequence>MFIISIPSPSPSQKNSSSQTHFLAISKPNWYLPELGCGWSCGGDCVGLALCGFDMVVGVGVVVVIVCGADCGFDGCCEFEFDMGSNGFRVSLLPPRHLVHLSLPSTMAEQTEKAYLKQPKVFQCSKKSGKGKRPGKGGTRFWKSIGLKIKTPRDAIKGKEISNLRSLLSSANNKKSRTNMINSASRLPSPKPMFIISIPSPSPSKKNPSSQTHFLAISKPNWYLPELGCGWSCSGDCVGLALCGFDMVVRVGVMVVIVCGGDCGFDGCGFDGCCEFEFDMNSNGVFPSSTLVLGFLFCLLVSSPCTSSLPSTMAEQTEKAYLKQPKVFQCSKKSGKGKRPGKGGNRFWKSIGLKIKTPRDAIEGTYIDKKCPFTGDVSIRGRIITGTCHSAKMIRTIIVRRDYLHFVKKYQRYEKRHSNIPAHVSPCFRVKEGDYVVIGQCRPLSKTVRFNVLRVVPSGSSGGVKKAFTGI</sequence>
<dbReference type="PANTHER" id="PTHR10744:SF9">
    <property type="entry name" value="40S RIBOSOMAL PROTEIN S11-RELATED"/>
    <property type="match status" value="1"/>
</dbReference>
<feature type="domain" description="Small ribosomal subunit protein uS17 N-terminal" evidence="9">
    <location>
        <begin position="316"/>
        <end position="384"/>
    </location>
</feature>
<dbReference type="FunFam" id="2.40.50.1000:FF:000003">
    <property type="entry name" value="40S ribosomal protein S11"/>
    <property type="match status" value="1"/>
</dbReference>
<accession>A0A2N9HUK3</accession>
<dbReference type="InterPro" id="IPR019979">
    <property type="entry name" value="Ribosomal_uS17_CS"/>
</dbReference>
<dbReference type="PRINTS" id="PR00973">
    <property type="entry name" value="RIBOSOMALS17"/>
</dbReference>
<evidence type="ECO:0000256" key="7">
    <source>
        <dbReference type="ARBA" id="ARBA00035471"/>
    </source>
</evidence>
<dbReference type="GO" id="GO:0003735">
    <property type="term" value="F:structural constituent of ribosome"/>
    <property type="evidence" value="ECO:0007669"/>
    <property type="project" value="InterPro"/>
</dbReference>
<dbReference type="SUPFAM" id="SSF50249">
    <property type="entry name" value="Nucleic acid-binding proteins"/>
    <property type="match status" value="1"/>
</dbReference>
<keyword evidence="4 8" id="KW-0689">Ribosomal protein</keyword>
<evidence type="ECO:0000256" key="2">
    <source>
        <dbReference type="ARBA" id="ARBA00022730"/>
    </source>
</evidence>
<keyword evidence="5 8" id="KW-0687">Ribonucleoprotein</keyword>
<gene>
    <name evidence="10" type="ORF">FSB_LOCUS43223</name>
</gene>
<evidence type="ECO:0000313" key="10">
    <source>
        <dbReference type="EMBL" id="SPD15341.1"/>
    </source>
</evidence>
<feature type="domain" description="Small ribosomal subunit protein uS17 N-terminal" evidence="9">
    <location>
        <begin position="110"/>
        <end position="159"/>
    </location>
</feature>
<dbReference type="GO" id="GO:0006412">
    <property type="term" value="P:translation"/>
    <property type="evidence" value="ECO:0007669"/>
    <property type="project" value="InterPro"/>
</dbReference>
<organism evidence="10">
    <name type="scientific">Fagus sylvatica</name>
    <name type="common">Beechnut</name>
    <dbReference type="NCBI Taxonomy" id="28930"/>
    <lineage>
        <taxon>Eukaryota</taxon>
        <taxon>Viridiplantae</taxon>
        <taxon>Streptophyta</taxon>
        <taxon>Embryophyta</taxon>
        <taxon>Tracheophyta</taxon>
        <taxon>Spermatophyta</taxon>
        <taxon>Magnoliopsida</taxon>
        <taxon>eudicotyledons</taxon>
        <taxon>Gunneridae</taxon>
        <taxon>Pentapetalae</taxon>
        <taxon>rosids</taxon>
        <taxon>fabids</taxon>
        <taxon>Fagales</taxon>
        <taxon>Fagaceae</taxon>
        <taxon>Fagus</taxon>
    </lineage>
</organism>
<dbReference type="InterPro" id="IPR028333">
    <property type="entry name" value="Ribosomal_uS17_arc/euk"/>
</dbReference>
<evidence type="ECO:0000256" key="6">
    <source>
        <dbReference type="ARBA" id="ARBA00035164"/>
    </source>
</evidence>
<evidence type="ECO:0000256" key="8">
    <source>
        <dbReference type="RuleBase" id="RU003872"/>
    </source>
</evidence>
<dbReference type="PROSITE" id="PS00056">
    <property type="entry name" value="RIBOSOMAL_S17"/>
    <property type="match status" value="1"/>
</dbReference>
<evidence type="ECO:0000256" key="1">
    <source>
        <dbReference type="ARBA" id="ARBA00010254"/>
    </source>
</evidence>
<dbReference type="CDD" id="cd00364">
    <property type="entry name" value="Ribosomal_uS17"/>
    <property type="match status" value="1"/>
</dbReference>
<evidence type="ECO:0000259" key="9">
    <source>
        <dbReference type="Pfam" id="PF16205"/>
    </source>
</evidence>
<dbReference type="PANTHER" id="PTHR10744">
    <property type="entry name" value="40S RIBOSOMAL PROTEIN S11 FAMILY MEMBER"/>
    <property type="match status" value="1"/>
</dbReference>
<reference evidence="10" key="1">
    <citation type="submission" date="2018-02" db="EMBL/GenBank/DDBJ databases">
        <authorList>
            <person name="Cohen D.B."/>
            <person name="Kent A.D."/>
        </authorList>
    </citation>
    <scope>NUCLEOTIDE SEQUENCE</scope>
</reference>
<dbReference type="InterPro" id="IPR012340">
    <property type="entry name" value="NA-bd_OB-fold"/>
</dbReference>
<name>A0A2N9HUK3_FAGSY</name>
<proteinExistence type="inferred from homology"/>
<evidence type="ECO:0000256" key="5">
    <source>
        <dbReference type="ARBA" id="ARBA00023274"/>
    </source>
</evidence>
<dbReference type="AlphaFoldDB" id="A0A2N9HUK3"/>
<dbReference type="GO" id="GO:0003729">
    <property type="term" value="F:mRNA binding"/>
    <property type="evidence" value="ECO:0007669"/>
    <property type="project" value="UniProtKB-ARBA"/>
</dbReference>
<dbReference type="GO" id="GO:0019843">
    <property type="term" value="F:rRNA binding"/>
    <property type="evidence" value="ECO:0007669"/>
    <property type="project" value="UniProtKB-KW"/>
</dbReference>
<dbReference type="InterPro" id="IPR032440">
    <property type="entry name" value="Ribosomal_uS17_N"/>
</dbReference>
<dbReference type="Gene3D" id="2.40.50.1000">
    <property type="match status" value="2"/>
</dbReference>
<evidence type="ECO:0000256" key="4">
    <source>
        <dbReference type="ARBA" id="ARBA00022980"/>
    </source>
</evidence>
<keyword evidence="2" id="KW-0699">rRNA-binding</keyword>
<dbReference type="InterPro" id="IPR000266">
    <property type="entry name" value="Ribosomal_uS17"/>
</dbReference>
<dbReference type="EMBL" id="OIVN01004079">
    <property type="protein sequence ID" value="SPD15341.1"/>
    <property type="molecule type" value="Genomic_DNA"/>
</dbReference>
<protein>
    <recommendedName>
        <fullName evidence="6">Small ribosomal subunit protein uS17</fullName>
    </recommendedName>
    <alternativeName>
        <fullName evidence="7">40S ribosomal protein S11</fullName>
    </alternativeName>
</protein>
<dbReference type="Pfam" id="PF00366">
    <property type="entry name" value="Ribosomal_S17"/>
    <property type="match status" value="1"/>
</dbReference>
<evidence type="ECO:0000256" key="3">
    <source>
        <dbReference type="ARBA" id="ARBA00022884"/>
    </source>
</evidence>
<comment type="similarity">
    <text evidence="1 8">Belongs to the universal ribosomal protein uS17 family.</text>
</comment>
<dbReference type="GO" id="GO:0022627">
    <property type="term" value="C:cytosolic small ribosomal subunit"/>
    <property type="evidence" value="ECO:0007669"/>
    <property type="project" value="TreeGrafter"/>
</dbReference>